<gene>
    <name evidence="3" type="ORF">LA55_1826</name>
</gene>
<feature type="transmembrane region" description="Helical" evidence="1">
    <location>
        <begin position="245"/>
        <end position="264"/>
    </location>
</feature>
<dbReference type="AlphaFoldDB" id="A0A0B6D581"/>
<keyword evidence="1" id="KW-1133">Transmembrane helix</keyword>
<dbReference type="Gene3D" id="1.10.3730.20">
    <property type="match status" value="1"/>
</dbReference>
<evidence type="ECO:0000256" key="1">
    <source>
        <dbReference type="SAM" id="Phobius"/>
    </source>
</evidence>
<evidence type="ECO:0000259" key="2">
    <source>
        <dbReference type="Pfam" id="PF00892"/>
    </source>
</evidence>
<dbReference type="Proteomes" id="UP000031830">
    <property type="component" value="Chromosome"/>
</dbReference>
<feature type="transmembrane region" description="Helical" evidence="1">
    <location>
        <begin position="97"/>
        <end position="121"/>
    </location>
</feature>
<keyword evidence="1" id="KW-0812">Transmembrane</keyword>
<dbReference type="OrthoDB" id="5604143at2"/>
<dbReference type="Pfam" id="PF00892">
    <property type="entry name" value="EamA"/>
    <property type="match status" value="2"/>
</dbReference>
<dbReference type="InterPro" id="IPR037185">
    <property type="entry name" value="EmrE-like"/>
</dbReference>
<dbReference type="GO" id="GO:0016020">
    <property type="term" value="C:membrane"/>
    <property type="evidence" value="ECO:0007669"/>
    <property type="project" value="InterPro"/>
</dbReference>
<evidence type="ECO:0000313" key="4">
    <source>
        <dbReference type="Proteomes" id="UP000031830"/>
    </source>
</evidence>
<feature type="transmembrane region" description="Helical" evidence="1">
    <location>
        <begin position="190"/>
        <end position="208"/>
    </location>
</feature>
<dbReference type="STRING" id="28110.KU46_259"/>
<evidence type="ECO:0000313" key="3">
    <source>
        <dbReference type="EMBL" id="AJI52828.1"/>
    </source>
</evidence>
<dbReference type="KEGG" id="fpz:LA55_1826"/>
<sequence length="294" mass="32435">MNFKKRAFLFGSLSGIFWGLDYTLAGQVHTLLTMTFLVSMWLTSIHDLGVAATVSIVSKSSVKKLKDLKLWQIISICCIPLLGGLAMTMYMLSTRDISTGTAIIISSCYPAVGMIGARIFLKESLTPLKVLGFIIVLIGITLTAYSELFDQTNSIIGLSFAILAAIFWGLEGVIYKMVLNADVSANTLLFLRKISTIIIFLPFTWIIIDTVSIYVLLLIAAIGVIGYIADLAYMQAFKYSNVTLAMSLNITYIIWGPLFAFMLFDQSISILLLIACAILIFIGNYLIFKSKSVY</sequence>
<accession>A0A0B6D581</accession>
<feature type="domain" description="EamA" evidence="2">
    <location>
        <begin position="156"/>
        <end position="288"/>
    </location>
</feature>
<dbReference type="PANTHER" id="PTHR22911:SF137">
    <property type="entry name" value="SOLUTE CARRIER FAMILY 35 MEMBER G2-RELATED"/>
    <property type="match status" value="1"/>
</dbReference>
<reference evidence="3 4" key="1">
    <citation type="journal article" date="2015" name="Genome Announc.">
        <title>Genome sequencing of 18 francisella strains to aid in assay development and testing.</title>
        <authorList>
            <person name="Johnson S.L."/>
            <person name="Daligault H.E."/>
            <person name="Davenport K.W."/>
            <person name="Coyne S.R."/>
            <person name="Frey K.G."/>
            <person name="Koroleva G.I."/>
            <person name="Broomall S.M."/>
            <person name="Bishop-Lilly K.A."/>
            <person name="Bruce D.C."/>
            <person name="Chertkov O."/>
            <person name="Freitas T."/>
            <person name="Jaissle J."/>
            <person name="Ladner J.T."/>
            <person name="Rosenzweig C.N."/>
            <person name="Gibbons H.S."/>
            <person name="Palacios G.F."/>
            <person name="Redden C.L."/>
            <person name="Xu Y."/>
            <person name="Minogue T.D."/>
            <person name="Chain P.S."/>
        </authorList>
    </citation>
    <scope>NUCLEOTIDE SEQUENCE [LARGE SCALE GENOMIC DNA]</scope>
    <source>
        <strain evidence="3 4">GA01-2794</strain>
    </source>
</reference>
<dbReference type="PANTHER" id="PTHR22911">
    <property type="entry name" value="ACYL-MALONYL CONDENSING ENZYME-RELATED"/>
    <property type="match status" value="1"/>
</dbReference>
<feature type="domain" description="EamA" evidence="2">
    <location>
        <begin position="7"/>
        <end position="143"/>
    </location>
</feature>
<proteinExistence type="predicted"/>
<name>A0A0B6D581_9GAMM</name>
<feature type="transmembrane region" description="Helical" evidence="1">
    <location>
        <begin position="35"/>
        <end position="58"/>
    </location>
</feature>
<feature type="transmembrane region" description="Helical" evidence="1">
    <location>
        <begin position="214"/>
        <end position="233"/>
    </location>
</feature>
<organism evidence="3 4">
    <name type="scientific">Francisella philomiragia</name>
    <dbReference type="NCBI Taxonomy" id="28110"/>
    <lineage>
        <taxon>Bacteria</taxon>
        <taxon>Pseudomonadati</taxon>
        <taxon>Pseudomonadota</taxon>
        <taxon>Gammaproteobacteria</taxon>
        <taxon>Thiotrichales</taxon>
        <taxon>Francisellaceae</taxon>
        <taxon>Francisella</taxon>
    </lineage>
</organism>
<dbReference type="SUPFAM" id="SSF103481">
    <property type="entry name" value="Multidrug resistance efflux transporter EmrE"/>
    <property type="match status" value="2"/>
</dbReference>
<protein>
    <submittedName>
        <fullName evidence="3">EamA-like transporter family protein</fullName>
    </submittedName>
</protein>
<feature type="transmembrane region" description="Helical" evidence="1">
    <location>
        <begin position="70"/>
        <end position="91"/>
    </location>
</feature>
<dbReference type="RefSeq" id="WP_044526865.1">
    <property type="nucleotide sequence ID" value="NZ_CP009440.1"/>
</dbReference>
<feature type="transmembrane region" description="Helical" evidence="1">
    <location>
        <begin position="270"/>
        <end position="288"/>
    </location>
</feature>
<dbReference type="InterPro" id="IPR000620">
    <property type="entry name" value="EamA_dom"/>
</dbReference>
<feature type="transmembrane region" description="Helical" evidence="1">
    <location>
        <begin position="155"/>
        <end position="178"/>
    </location>
</feature>
<keyword evidence="1" id="KW-0472">Membrane</keyword>
<feature type="transmembrane region" description="Helical" evidence="1">
    <location>
        <begin position="128"/>
        <end position="149"/>
    </location>
</feature>
<dbReference type="EMBL" id="CP009440">
    <property type="protein sequence ID" value="AJI52828.1"/>
    <property type="molecule type" value="Genomic_DNA"/>
</dbReference>